<dbReference type="InterPro" id="IPR058594">
    <property type="entry name" value="PB1-like_dom_pln"/>
</dbReference>
<accession>A0A8T0JMU7</accession>
<sequence length="114" mass="12661">MVHYGGTLLKEISVKYIGGKVTYWNVDLGKWSYLKVGAIKDVGYIEVKELFYSIETLLHKLYDDKDVMNMIKVGPLESVEGVVGEGLIDVDVDIDIDVHNNVEGSVEVEADVNA</sequence>
<evidence type="ECO:0000259" key="1">
    <source>
        <dbReference type="Pfam" id="PF26130"/>
    </source>
</evidence>
<dbReference type="Pfam" id="PF26130">
    <property type="entry name" value="PB1-like"/>
    <property type="match status" value="1"/>
</dbReference>
<evidence type="ECO:0000313" key="3">
    <source>
        <dbReference type="Proteomes" id="UP000743370"/>
    </source>
</evidence>
<protein>
    <recommendedName>
        <fullName evidence="1">PB1-like domain-containing protein</fullName>
    </recommendedName>
</protein>
<proteinExistence type="predicted"/>
<gene>
    <name evidence="2" type="ORF">HKW66_Vig0241670</name>
</gene>
<reference evidence="2 3" key="1">
    <citation type="submission" date="2020-05" db="EMBL/GenBank/DDBJ databases">
        <title>Vigna angularis (adzuki bean) Var. LongXiaoDou No. 4 denovo assembly.</title>
        <authorList>
            <person name="Xiang H."/>
        </authorList>
    </citation>
    <scope>NUCLEOTIDE SEQUENCE [LARGE SCALE GENOMIC DNA]</scope>
    <source>
        <tissue evidence="2">Leaf</tissue>
    </source>
</reference>
<name>A0A8T0JMU7_PHAAN</name>
<dbReference type="AlphaFoldDB" id="A0A8T0JMU7"/>
<dbReference type="Proteomes" id="UP000743370">
    <property type="component" value="Unassembled WGS sequence"/>
</dbReference>
<dbReference type="EMBL" id="JABFOF010000010">
    <property type="protein sequence ID" value="KAG2376537.1"/>
    <property type="molecule type" value="Genomic_DNA"/>
</dbReference>
<evidence type="ECO:0000313" key="2">
    <source>
        <dbReference type="EMBL" id="KAG2376537.1"/>
    </source>
</evidence>
<feature type="domain" description="PB1-like" evidence="1">
    <location>
        <begin position="1"/>
        <end position="74"/>
    </location>
</feature>
<comment type="caution">
    <text evidence="2">The sequence shown here is derived from an EMBL/GenBank/DDBJ whole genome shotgun (WGS) entry which is preliminary data.</text>
</comment>
<organism evidence="2 3">
    <name type="scientific">Phaseolus angularis</name>
    <name type="common">Azuki bean</name>
    <name type="synonym">Vigna angularis</name>
    <dbReference type="NCBI Taxonomy" id="3914"/>
    <lineage>
        <taxon>Eukaryota</taxon>
        <taxon>Viridiplantae</taxon>
        <taxon>Streptophyta</taxon>
        <taxon>Embryophyta</taxon>
        <taxon>Tracheophyta</taxon>
        <taxon>Spermatophyta</taxon>
        <taxon>Magnoliopsida</taxon>
        <taxon>eudicotyledons</taxon>
        <taxon>Gunneridae</taxon>
        <taxon>Pentapetalae</taxon>
        <taxon>rosids</taxon>
        <taxon>fabids</taxon>
        <taxon>Fabales</taxon>
        <taxon>Fabaceae</taxon>
        <taxon>Papilionoideae</taxon>
        <taxon>50 kb inversion clade</taxon>
        <taxon>NPAAA clade</taxon>
        <taxon>indigoferoid/millettioid clade</taxon>
        <taxon>Phaseoleae</taxon>
        <taxon>Vigna</taxon>
    </lineage>
</organism>